<proteinExistence type="predicted"/>
<protein>
    <submittedName>
        <fullName evidence="1">Uncharacterized protein</fullName>
    </submittedName>
</protein>
<dbReference type="AlphaFoldDB" id="A0AAD6XX61"/>
<dbReference type="EMBL" id="JARJCN010000008">
    <property type="protein sequence ID" value="KAJ7098809.1"/>
    <property type="molecule type" value="Genomic_DNA"/>
</dbReference>
<reference evidence="1" key="1">
    <citation type="submission" date="2023-03" db="EMBL/GenBank/DDBJ databases">
        <title>Massive genome expansion in bonnet fungi (Mycena s.s.) driven by repeated elements and novel gene families across ecological guilds.</title>
        <authorList>
            <consortium name="Lawrence Berkeley National Laboratory"/>
            <person name="Harder C.B."/>
            <person name="Miyauchi S."/>
            <person name="Viragh M."/>
            <person name="Kuo A."/>
            <person name="Thoen E."/>
            <person name="Andreopoulos B."/>
            <person name="Lu D."/>
            <person name="Skrede I."/>
            <person name="Drula E."/>
            <person name="Henrissat B."/>
            <person name="Morin E."/>
            <person name="Kohler A."/>
            <person name="Barry K."/>
            <person name="LaButti K."/>
            <person name="Morin E."/>
            <person name="Salamov A."/>
            <person name="Lipzen A."/>
            <person name="Mereny Z."/>
            <person name="Hegedus B."/>
            <person name="Baldrian P."/>
            <person name="Stursova M."/>
            <person name="Weitz H."/>
            <person name="Taylor A."/>
            <person name="Grigoriev I.V."/>
            <person name="Nagy L.G."/>
            <person name="Martin F."/>
            <person name="Kauserud H."/>
        </authorList>
    </citation>
    <scope>NUCLEOTIDE SEQUENCE</scope>
    <source>
        <strain evidence="1">CBHHK173m</strain>
    </source>
</reference>
<sequence length="542" mass="62212">MLFMNYAISRRRSLRWPSTHDHANSLSRAVELALLQFLTEIEHPPAVRTLQRLGCFQPDVHLGLLFYNELHDIDFYWDSLTLLGRATAKHRFLLEYSDAIDFELPELEAILWEGGRSTHVVFPRPSPPTSQLLTLVSPEGRLRIYINPDGAHPTCYFHPLRTESITRATISWLETEFRKPLGSQSRLPQPAREALSLAVYRMIMIASDGGTIVHGTLENASLLGEVVVQDSRRPFWNSQVQFRHYLPLSSAKSYKWAWHNKTTAGIYHGIPGWTRFTLRRKNPYSNRAATVVVGDEGDNVDTWDVLLACLKNWVTLDPALRRFCLCASANTQVGFVTQVDFTTFVQRQLSPLPGFQAAETVYLFVEDVRVEADGHVAPCTRYWSLDRNGGTPMSAGLLTLYGVDPSDDWSVRRRVKSFDREHFAALDALRTQFGGLEDPPATWRDSRPTLRRTISATRLDKVDWRTDWMWEDHHRDMAKARNRWIKGRRRKRRGPPAEKLEVEVEKEPEVLEEGHDLVRRLHRSKTKSVGGGLSLVYSRIVY</sequence>
<name>A0AAD6XX61_9AGAR</name>
<comment type="caution">
    <text evidence="1">The sequence shown here is derived from an EMBL/GenBank/DDBJ whole genome shotgun (WGS) entry which is preliminary data.</text>
</comment>
<dbReference type="Proteomes" id="UP001222325">
    <property type="component" value="Unassembled WGS sequence"/>
</dbReference>
<organism evidence="1 2">
    <name type="scientific">Mycena belliarum</name>
    <dbReference type="NCBI Taxonomy" id="1033014"/>
    <lineage>
        <taxon>Eukaryota</taxon>
        <taxon>Fungi</taxon>
        <taxon>Dikarya</taxon>
        <taxon>Basidiomycota</taxon>
        <taxon>Agaricomycotina</taxon>
        <taxon>Agaricomycetes</taxon>
        <taxon>Agaricomycetidae</taxon>
        <taxon>Agaricales</taxon>
        <taxon>Marasmiineae</taxon>
        <taxon>Mycenaceae</taxon>
        <taxon>Mycena</taxon>
    </lineage>
</organism>
<keyword evidence="2" id="KW-1185">Reference proteome</keyword>
<evidence type="ECO:0000313" key="2">
    <source>
        <dbReference type="Proteomes" id="UP001222325"/>
    </source>
</evidence>
<accession>A0AAD6XX61</accession>
<evidence type="ECO:0000313" key="1">
    <source>
        <dbReference type="EMBL" id="KAJ7098809.1"/>
    </source>
</evidence>
<gene>
    <name evidence="1" type="ORF">B0H15DRAFT_822324</name>
</gene>